<evidence type="ECO:0008006" key="3">
    <source>
        <dbReference type="Google" id="ProtNLM"/>
    </source>
</evidence>
<proteinExistence type="predicted"/>
<accession>A0A0W0FXK0</accession>
<dbReference type="SUPFAM" id="SSF53474">
    <property type="entry name" value="alpha/beta-Hydrolases"/>
    <property type="match status" value="1"/>
</dbReference>
<sequence length="377" mass="41941">MQSLSVDEKASVHLSFLDSGPPQSHNYTTIFAVHGLLFSASVFKKLLPLCAESNIRLVAINRRDYPGSTALTEEELEVFSDNSDSAEQNGRREEFIRARGLELMTFMNVFIQKHDLPPISEVNGSKSGGVALLGWSLGNATTFSAIASISSAPEATRKRFSAYLRTLILLEPALVPLGMKPLPGSWVPTRDAPGITPSSAARLMAMLVTAYYTHSPDAISLDPQKQVRDPAKLEHVAPALPSDGQTHTPSIYSMSEEDMSEIVLLPPRPVPRADLGVSRQAALWIDAHHVNYYKACFSEEFREKLLLNMKVVDIIGDKTVSIVAAGLWRVWDDNEKEKRIRNTSKDFVEFRLMKGFNHFMHWDYPQETMAVLAEILS</sequence>
<gene>
    <name evidence="1" type="ORF">WG66_6338</name>
</gene>
<dbReference type="eggNOG" id="ENOG502R1AX">
    <property type="taxonomic scope" value="Eukaryota"/>
</dbReference>
<protein>
    <recommendedName>
        <fullName evidence="3">AB hydrolase-1 domain-containing protein</fullName>
    </recommendedName>
</protein>
<reference evidence="1 2" key="1">
    <citation type="submission" date="2015-12" db="EMBL/GenBank/DDBJ databases">
        <title>Draft genome sequence of Moniliophthora roreri, the causal agent of frosty pod rot of cacao.</title>
        <authorList>
            <person name="Aime M.C."/>
            <person name="Diaz-Valderrama J.R."/>
            <person name="Kijpornyongpan T."/>
            <person name="Phillips-Mora W."/>
        </authorList>
    </citation>
    <scope>NUCLEOTIDE SEQUENCE [LARGE SCALE GENOMIC DNA]</scope>
    <source>
        <strain evidence="1 2">MCA 2952</strain>
    </source>
</reference>
<dbReference type="AlphaFoldDB" id="A0A0W0FXK0"/>
<evidence type="ECO:0000313" key="2">
    <source>
        <dbReference type="Proteomes" id="UP000054988"/>
    </source>
</evidence>
<evidence type="ECO:0000313" key="1">
    <source>
        <dbReference type="EMBL" id="KTB41079.1"/>
    </source>
</evidence>
<organism evidence="1 2">
    <name type="scientific">Moniliophthora roreri</name>
    <name type="common">Frosty pod rot fungus</name>
    <name type="synonym">Monilia roreri</name>
    <dbReference type="NCBI Taxonomy" id="221103"/>
    <lineage>
        <taxon>Eukaryota</taxon>
        <taxon>Fungi</taxon>
        <taxon>Dikarya</taxon>
        <taxon>Basidiomycota</taxon>
        <taxon>Agaricomycotina</taxon>
        <taxon>Agaricomycetes</taxon>
        <taxon>Agaricomycetidae</taxon>
        <taxon>Agaricales</taxon>
        <taxon>Marasmiineae</taxon>
        <taxon>Marasmiaceae</taxon>
        <taxon>Moniliophthora</taxon>
    </lineage>
</organism>
<dbReference type="Proteomes" id="UP000054988">
    <property type="component" value="Unassembled WGS sequence"/>
</dbReference>
<name>A0A0W0FXK0_MONRR</name>
<dbReference type="InterPro" id="IPR029058">
    <property type="entry name" value="AB_hydrolase_fold"/>
</dbReference>
<dbReference type="Gene3D" id="3.40.50.1820">
    <property type="entry name" value="alpha/beta hydrolase"/>
    <property type="match status" value="1"/>
</dbReference>
<dbReference type="EMBL" id="LATX01001515">
    <property type="protein sequence ID" value="KTB41079.1"/>
    <property type="molecule type" value="Genomic_DNA"/>
</dbReference>
<comment type="caution">
    <text evidence="1">The sequence shown here is derived from an EMBL/GenBank/DDBJ whole genome shotgun (WGS) entry which is preliminary data.</text>
</comment>